<sequence length="76" mass="8271">MLKIVPAPPAFKANPDLSHEDALMHASDLLRCAVTSAYEFSDSMSGAQRDLTLSIMHLTEMAKTMVDLTLDSMATD</sequence>
<dbReference type="EMBL" id="JAZEIP010000027">
    <property type="protein sequence ID" value="MEE4041581.1"/>
    <property type="molecule type" value="Genomic_DNA"/>
</dbReference>
<dbReference type="Proteomes" id="UP001163644">
    <property type="component" value="Chromosome"/>
</dbReference>
<evidence type="ECO:0000313" key="4">
    <source>
        <dbReference type="Proteomes" id="UP000196842"/>
    </source>
</evidence>
<evidence type="ECO:0000313" key="6">
    <source>
        <dbReference type="Proteomes" id="UP001343600"/>
    </source>
</evidence>
<gene>
    <name evidence="2" type="ORF">CFBP1590__4825</name>
    <name evidence="3" type="ORF">EZZ81_24420</name>
    <name evidence="1" type="ORF">V2I87_15900</name>
</gene>
<evidence type="ECO:0000313" key="2">
    <source>
        <dbReference type="EMBL" id="SMS12411.1"/>
    </source>
</evidence>
<evidence type="ECO:0000313" key="1">
    <source>
        <dbReference type="EMBL" id="MEE4041581.1"/>
    </source>
</evidence>
<dbReference type="AlphaFoldDB" id="A0A0D0L616"/>
<reference evidence="3" key="2">
    <citation type="submission" date="2019-02" db="EMBL/GenBank/DDBJ databases">
        <authorList>
            <person name="Lutz S."/>
            <person name="Schori C."/>
            <person name="Ahrens C.H."/>
            <person name="Gueguen E."/>
        </authorList>
    </citation>
    <scope>NUCLEOTIDE SEQUENCE</scope>
    <source>
        <strain evidence="3">Psy35</strain>
    </source>
</reference>
<name>A0A0D0L616_PSEVI</name>
<keyword evidence="6" id="KW-1185">Reference proteome</keyword>
<accession>A0A0D0L616</accession>
<evidence type="ECO:0000313" key="5">
    <source>
        <dbReference type="Proteomes" id="UP001163644"/>
    </source>
</evidence>
<dbReference type="RefSeq" id="WP_004888057.1">
    <property type="nucleotide sequence ID" value="NZ_CP036495.1"/>
</dbReference>
<proteinExistence type="predicted"/>
<protein>
    <submittedName>
        <fullName evidence="3">DUF3077 domain-containing protein</fullName>
    </submittedName>
</protein>
<dbReference type="KEGG" id="pvd:CFBP1590__4825"/>
<dbReference type="EMBL" id="LT855380">
    <property type="protein sequence ID" value="SMS12411.1"/>
    <property type="molecule type" value="Genomic_DNA"/>
</dbReference>
<dbReference type="Proteomes" id="UP001343600">
    <property type="component" value="Unassembled WGS sequence"/>
</dbReference>
<dbReference type="OrthoDB" id="6994083at2"/>
<organism evidence="3 5">
    <name type="scientific">Pseudomonas viridiflava</name>
    <name type="common">Phytomonas viridiflava</name>
    <dbReference type="NCBI Taxonomy" id="33069"/>
    <lineage>
        <taxon>Bacteria</taxon>
        <taxon>Pseudomonadati</taxon>
        <taxon>Pseudomonadota</taxon>
        <taxon>Gammaproteobacteria</taxon>
        <taxon>Pseudomonadales</taxon>
        <taxon>Pseudomonadaceae</taxon>
        <taxon>Pseudomonas</taxon>
    </lineage>
</organism>
<dbReference type="Pfam" id="PF19619">
    <property type="entry name" value="DUF6124"/>
    <property type="match status" value="1"/>
</dbReference>
<dbReference type="EMBL" id="CP036495">
    <property type="protein sequence ID" value="UZA71205.1"/>
    <property type="molecule type" value="Genomic_DNA"/>
</dbReference>
<evidence type="ECO:0000313" key="3">
    <source>
        <dbReference type="EMBL" id="UZA71205.1"/>
    </source>
</evidence>
<dbReference type="GeneID" id="47766479"/>
<dbReference type="Proteomes" id="UP000196842">
    <property type="component" value="Chromosome I"/>
</dbReference>
<reference evidence="2 4" key="1">
    <citation type="submission" date="2017-05" db="EMBL/GenBank/DDBJ databases">
        <authorList>
            <person name="Song R."/>
            <person name="Chenine A.L."/>
            <person name="Ruprecht R.M."/>
        </authorList>
    </citation>
    <scope>NUCLEOTIDE SEQUENCE [LARGE SCALE GENOMIC DNA]</scope>
    <source>
        <strain evidence="2 4">CFBP 1590</strain>
    </source>
</reference>
<reference evidence="1 6" key="3">
    <citation type="submission" date="2024-01" db="EMBL/GenBank/DDBJ databases">
        <title>Characterization of Pseudomonas viridiflava in Georgia, USA.</title>
        <authorList>
            <person name="Zhao M."/>
            <person name="Dutta B."/>
        </authorList>
    </citation>
    <scope>NUCLEOTIDE SEQUENCE [LARGE SCALE GENOMIC DNA]</scope>
    <source>
        <strain evidence="1 6">21GA0539</strain>
    </source>
</reference>